<gene>
    <name evidence="1" type="ORF">ACFOZ1_05580</name>
</gene>
<accession>A0ABV8VS49</accession>
<sequence>MIIQIKGNVKFPITLDPSVWIFDDRKMVLEEAFDKKNTFTEVIEEFSGQDSNRVKPQVHNSIKKFNKNELLTNSYVMPIFDFLQTAEIHSDAQIAMIKSEKNYLEVTIDEVLNSVLLFAIDGKQIKTDGPAYFIFGDGRNKDEPFKNVTEIYFQ</sequence>
<protein>
    <recommendedName>
        <fullName evidence="3">Peptidyl-prolyl cis-trans isomerase</fullName>
    </recommendedName>
</protein>
<proteinExistence type="predicted"/>
<evidence type="ECO:0000313" key="2">
    <source>
        <dbReference type="Proteomes" id="UP001595880"/>
    </source>
</evidence>
<organism evidence="1 2">
    <name type="scientific">Gracilibacillus marinus</name>
    <dbReference type="NCBI Taxonomy" id="630535"/>
    <lineage>
        <taxon>Bacteria</taxon>
        <taxon>Bacillati</taxon>
        <taxon>Bacillota</taxon>
        <taxon>Bacilli</taxon>
        <taxon>Bacillales</taxon>
        <taxon>Bacillaceae</taxon>
        <taxon>Gracilibacillus</taxon>
    </lineage>
</organism>
<dbReference type="Proteomes" id="UP001595880">
    <property type="component" value="Unassembled WGS sequence"/>
</dbReference>
<name>A0ABV8VS49_9BACI</name>
<comment type="caution">
    <text evidence="1">The sequence shown here is derived from an EMBL/GenBank/DDBJ whole genome shotgun (WGS) entry which is preliminary data.</text>
</comment>
<keyword evidence="2" id="KW-1185">Reference proteome</keyword>
<reference evidence="2" key="1">
    <citation type="journal article" date="2019" name="Int. J. Syst. Evol. Microbiol.">
        <title>The Global Catalogue of Microorganisms (GCM) 10K type strain sequencing project: providing services to taxonomists for standard genome sequencing and annotation.</title>
        <authorList>
            <consortium name="The Broad Institute Genomics Platform"/>
            <consortium name="The Broad Institute Genome Sequencing Center for Infectious Disease"/>
            <person name="Wu L."/>
            <person name="Ma J."/>
        </authorList>
    </citation>
    <scope>NUCLEOTIDE SEQUENCE [LARGE SCALE GENOMIC DNA]</scope>
    <source>
        <strain evidence="2">KACC 14058</strain>
    </source>
</reference>
<dbReference type="RefSeq" id="WP_390196890.1">
    <property type="nucleotide sequence ID" value="NZ_JBHSDV010000001.1"/>
</dbReference>
<evidence type="ECO:0008006" key="3">
    <source>
        <dbReference type="Google" id="ProtNLM"/>
    </source>
</evidence>
<dbReference type="EMBL" id="JBHSDV010000001">
    <property type="protein sequence ID" value="MFC4387278.1"/>
    <property type="molecule type" value="Genomic_DNA"/>
</dbReference>
<evidence type="ECO:0000313" key="1">
    <source>
        <dbReference type="EMBL" id="MFC4387278.1"/>
    </source>
</evidence>